<dbReference type="InterPro" id="IPR017437">
    <property type="entry name" value="ATP-NAD_kinase_PpnK-typ_C"/>
</dbReference>
<comment type="catalytic activity">
    <reaction evidence="7 8">
        <text>NAD(+) + ATP = ADP + NADP(+) + H(+)</text>
        <dbReference type="Rhea" id="RHEA:18629"/>
        <dbReference type="ChEBI" id="CHEBI:15378"/>
        <dbReference type="ChEBI" id="CHEBI:30616"/>
        <dbReference type="ChEBI" id="CHEBI:57540"/>
        <dbReference type="ChEBI" id="CHEBI:58349"/>
        <dbReference type="ChEBI" id="CHEBI:456216"/>
        <dbReference type="EC" id="2.7.1.23"/>
    </reaction>
</comment>
<proteinExistence type="inferred from homology"/>
<feature type="binding site" evidence="8">
    <location>
        <position position="153"/>
    </location>
    <ligand>
        <name>NAD(+)</name>
        <dbReference type="ChEBI" id="CHEBI:57540"/>
    </ligand>
</feature>
<dbReference type="Proteomes" id="UP000184196">
    <property type="component" value="Unassembled WGS sequence"/>
</dbReference>
<keyword evidence="4 8" id="KW-0067">ATP-binding</keyword>
<dbReference type="PANTHER" id="PTHR20275">
    <property type="entry name" value="NAD KINASE"/>
    <property type="match status" value="1"/>
</dbReference>
<name>A0A1M5AFZ8_9FIRM</name>
<comment type="cofactor">
    <cofactor evidence="8">
        <name>a divalent metal cation</name>
        <dbReference type="ChEBI" id="CHEBI:60240"/>
    </cofactor>
</comment>
<dbReference type="InterPro" id="IPR002504">
    <property type="entry name" value="NADK"/>
</dbReference>
<feature type="active site" description="Proton acceptor" evidence="8">
    <location>
        <position position="68"/>
    </location>
</feature>
<dbReference type="AlphaFoldDB" id="A0A1M5AFZ8"/>
<keyword evidence="2 8" id="KW-0547">Nucleotide-binding</keyword>
<dbReference type="InterPro" id="IPR017438">
    <property type="entry name" value="ATP-NAD_kinase_N"/>
</dbReference>
<dbReference type="RefSeq" id="WP_073165506.1">
    <property type="nucleotide sequence ID" value="NZ_FQUW01000021.1"/>
</dbReference>
<sequence length="289" mass="31865">MRNIGLVVNLGKQEVAPLVEQIIDWLTARGCRVVMAHDTASALGHPEMGLPREQLVQIAEVMLVLGGDGTLLRCAREAAPRGIPLLGINFGHLGFLTEIDAPELWPGLEKLLAGRYSVEERMMLEARVLRGGQMVQQVTGLNDAVITKGAFARLIFLETYVDEQLVTTYPADGLIVATPTGSTAYSLSAGGPLVTPELDLMVVTPICPHSLWARPLVIKATSQVKVIIRSKLGEVMLTVDGQQGYKLEFNDMVLIRQSAHRARLIRLKKRSFFYLLRQKLSEGERLNDF</sequence>
<comment type="caution">
    <text evidence="8">Lacks conserved residue(s) required for the propagation of feature annotation.</text>
</comment>
<dbReference type="EC" id="2.7.1.23" evidence="8"/>
<comment type="subcellular location">
    <subcellularLocation>
        <location evidence="8">Cytoplasm</location>
    </subcellularLocation>
</comment>
<dbReference type="OrthoDB" id="9774737at2"/>
<evidence type="ECO:0000256" key="6">
    <source>
        <dbReference type="ARBA" id="ARBA00023027"/>
    </source>
</evidence>
<dbReference type="Gene3D" id="2.60.200.30">
    <property type="entry name" value="Probable inorganic polyphosphate/atp-NAD kinase, domain 2"/>
    <property type="match status" value="1"/>
</dbReference>
<dbReference type="GO" id="GO:0003951">
    <property type="term" value="F:NAD+ kinase activity"/>
    <property type="evidence" value="ECO:0007669"/>
    <property type="project" value="UniProtKB-UniRule"/>
</dbReference>
<evidence type="ECO:0000256" key="4">
    <source>
        <dbReference type="ARBA" id="ARBA00022840"/>
    </source>
</evidence>
<evidence type="ECO:0000256" key="1">
    <source>
        <dbReference type="ARBA" id="ARBA00022679"/>
    </source>
</evidence>
<feature type="binding site" evidence="8">
    <location>
        <position position="73"/>
    </location>
    <ligand>
        <name>NAD(+)</name>
        <dbReference type="ChEBI" id="CHEBI:57540"/>
    </ligand>
</feature>
<feature type="binding site" evidence="8">
    <location>
        <position position="242"/>
    </location>
    <ligand>
        <name>NAD(+)</name>
        <dbReference type="ChEBI" id="CHEBI:57540"/>
    </ligand>
</feature>
<comment type="similarity">
    <text evidence="8">Belongs to the NAD kinase family.</text>
</comment>
<comment type="function">
    <text evidence="8">Involved in the regulation of the intracellular balance of NAD and NADP, and is a key enzyme in the biosynthesis of NADP. Catalyzes specifically the phosphorylation on 2'-hydroxyl of the adenosine moiety of NAD to yield NADP.</text>
</comment>
<dbReference type="Pfam" id="PF20143">
    <property type="entry name" value="NAD_kinase_C"/>
    <property type="match status" value="1"/>
</dbReference>
<reference evidence="10" key="1">
    <citation type="submission" date="2016-11" db="EMBL/GenBank/DDBJ databases">
        <authorList>
            <person name="Varghese N."/>
            <person name="Submissions S."/>
        </authorList>
    </citation>
    <scope>NUCLEOTIDE SEQUENCE [LARGE SCALE GENOMIC DNA]</scope>
    <source>
        <strain evidence="10">DSM 11792</strain>
    </source>
</reference>
<feature type="binding site" evidence="8">
    <location>
        <begin position="142"/>
        <end position="143"/>
    </location>
    <ligand>
        <name>NAD(+)</name>
        <dbReference type="ChEBI" id="CHEBI:57540"/>
    </ligand>
</feature>
<evidence type="ECO:0000256" key="7">
    <source>
        <dbReference type="ARBA" id="ARBA00047925"/>
    </source>
</evidence>
<organism evidence="9 10">
    <name type="scientific">Desulfofundulus australicus DSM 11792</name>
    <dbReference type="NCBI Taxonomy" id="1121425"/>
    <lineage>
        <taxon>Bacteria</taxon>
        <taxon>Bacillati</taxon>
        <taxon>Bacillota</taxon>
        <taxon>Clostridia</taxon>
        <taxon>Eubacteriales</taxon>
        <taxon>Peptococcaceae</taxon>
        <taxon>Desulfofundulus</taxon>
    </lineage>
</organism>
<gene>
    <name evidence="8" type="primary">nadK</name>
    <name evidence="9" type="ORF">SAMN02745218_01893</name>
</gene>
<evidence type="ECO:0000313" key="10">
    <source>
        <dbReference type="Proteomes" id="UP000184196"/>
    </source>
</evidence>
<evidence type="ECO:0000256" key="3">
    <source>
        <dbReference type="ARBA" id="ARBA00022777"/>
    </source>
</evidence>
<dbReference type="Gene3D" id="3.40.50.10330">
    <property type="entry name" value="Probable inorganic polyphosphate/atp-NAD kinase, domain 1"/>
    <property type="match status" value="1"/>
</dbReference>
<feature type="binding site" evidence="8">
    <location>
        <begin position="68"/>
        <end position="69"/>
    </location>
    <ligand>
        <name>NAD(+)</name>
        <dbReference type="ChEBI" id="CHEBI:57540"/>
    </ligand>
</feature>
<keyword evidence="1 8" id="KW-0808">Transferase</keyword>
<keyword evidence="10" id="KW-1185">Reference proteome</keyword>
<evidence type="ECO:0000256" key="2">
    <source>
        <dbReference type="ARBA" id="ARBA00022741"/>
    </source>
</evidence>
<dbReference type="InterPro" id="IPR016064">
    <property type="entry name" value="NAD/diacylglycerol_kinase_sf"/>
</dbReference>
<dbReference type="GO" id="GO:0006741">
    <property type="term" value="P:NADP+ biosynthetic process"/>
    <property type="evidence" value="ECO:0007669"/>
    <property type="project" value="UniProtKB-UniRule"/>
</dbReference>
<dbReference type="GO" id="GO:0046872">
    <property type="term" value="F:metal ion binding"/>
    <property type="evidence" value="ECO:0007669"/>
    <property type="project" value="UniProtKB-UniRule"/>
</dbReference>
<feature type="binding site" evidence="8">
    <location>
        <position position="172"/>
    </location>
    <ligand>
        <name>NAD(+)</name>
        <dbReference type="ChEBI" id="CHEBI:57540"/>
    </ligand>
</feature>
<evidence type="ECO:0000256" key="8">
    <source>
        <dbReference type="HAMAP-Rule" id="MF_00361"/>
    </source>
</evidence>
<feature type="binding site" evidence="8">
    <location>
        <begin position="183"/>
        <end position="188"/>
    </location>
    <ligand>
        <name>NAD(+)</name>
        <dbReference type="ChEBI" id="CHEBI:57540"/>
    </ligand>
</feature>
<keyword evidence="8" id="KW-0963">Cytoplasm</keyword>
<keyword evidence="5 8" id="KW-0521">NADP</keyword>
<dbReference type="Pfam" id="PF01513">
    <property type="entry name" value="NAD_kinase"/>
    <property type="match status" value="1"/>
</dbReference>
<accession>A0A1M5AFZ8</accession>
<keyword evidence="6 8" id="KW-0520">NAD</keyword>
<protein>
    <recommendedName>
        <fullName evidence="8">NAD kinase</fullName>
        <ecNumber evidence="8">2.7.1.23</ecNumber>
    </recommendedName>
    <alternativeName>
        <fullName evidence="8">ATP-dependent NAD kinase</fullName>
    </alternativeName>
</protein>
<dbReference type="PANTHER" id="PTHR20275:SF0">
    <property type="entry name" value="NAD KINASE"/>
    <property type="match status" value="1"/>
</dbReference>
<dbReference type="FunFam" id="2.60.200.30:FF:000009">
    <property type="entry name" value="Poly(P)/ATP NAD kinase"/>
    <property type="match status" value="1"/>
</dbReference>
<dbReference type="GO" id="GO:0005524">
    <property type="term" value="F:ATP binding"/>
    <property type="evidence" value="ECO:0007669"/>
    <property type="project" value="UniProtKB-KW"/>
</dbReference>
<dbReference type="HAMAP" id="MF_00361">
    <property type="entry name" value="NAD_kinase"/>
    <property type="match status" value="1"/>
</dbReference>
<dbReference type="GO" id="GO:0019674">
    <property type="term" value="P:NAD+ metabolic process"/>
    <property type="evidence" value="ECO:0007669"/>
    <property type="project" value="InterPro"/>
</dbReference>
<dbReference type="GO" id="GO:0005737">
    <property type="term" value="C:cytoplasm"/>
    <property type="evidence" value="ECO:0007669"/>
    <property type="project" value="UniProtKB-SubCell"/>
</dbReference>
<dbReference type="EMBL" id="FQUW01000021">
    <property type="protein sequence ID" value="SHF29210.1"/>
    <property type="molecule type" value="Genomic_DNA"/>
</dbReference>
<keyword evidence="3 8" id="KW-0418">Kinase</keyword>
<evidence type="ECO:0000256" key="5">
    <source>
        <dbReference type="ARBA" id="ARBA00022857"/>
    </source>
</evidence>
<evidence type="ECO:0000313" key="9">
    <source>
        <dbReference type="EMBL" id="SHF29210.1"/>
    </source>
</evidence>
<dbReference type="GO" id="GO:0051287">
    <property type="term" value="F:NAD binding"/>
    <property type="evidence" value="ECO:0007669"/>
    <property type="project" value="UniProtKB-ARBA"/>
</dbReference>
<dbReference type="SUPFAM" id="SSF111331">
    <property type="entry name" value="NAD kinase/diacylglycerol kinase-like"/>
    <property type="match status" value="1"/>
</dbReference>